<dbReference type="Gene3D" id="2.30.42.10">
    <property type="match status" value="2"/>
</dbReference>
<dbReference type="InterPro" id="IPR011782">
    <property type="entry name" value="Pept_S1C_Do"/>
</dbReference>
<evidence type="ECO:0000256" key="3">
    <source>
        <dbReference type="ARBA" id="ARBA00022670"/>
    </source>
</evidence>
<dbReference type="SMART" id="SM00228">
    <property type="entry name" value="PDZ"/>
    <property type="match status" value="2"/>
</dbReference>
<keyword evidence="6" id="KW-0574">Periplasm</keyword>
<keyword evidence="3" id="KW-0645">Protease</keyword>
<dbReference type="RefSeq" id="WP_119900329.1">
    <property type="nucleotide sequence ID" value="NZ_QZEW01000103.1"/>
</dbReference>
<evidence type="ECO:0000256" key="7">
    <source>
        <dbReference type="ARBA" id="ARBA00022801"/>
    </source>
</evidence>
<evidence type="ECO:0000313" key="12">
    <source>
        <dbReference type="Proteomes" id="UP000283587"/>
    </source>
</evidence>
<evidence type="ECO:0000256" key="1">
    <source>
        <dbReference type="ARBA" id="ARBA00004418"/>
    </source>
</evidence>
<accession>A0A418ZZB7</accession>
<keyword evidence="4" id="KW-0732">Signal</keyword>
<dbReference type="Proteomes" id="UP000283587">
    <property type="component" value="Unassembled WGS sequence"/>
</dbReference>
<comment type="caution">
    <text evidence="11">The sequence shown here is derived from an EMBL/GenBank/DDBJ whole genome shotgun (WGS) entry which is preliminary data.</text>
</comment>
<keyword evidence="8" id="KW-0720">Serine protease</keyword>
<dbReference type="Gene3D" id="2.40.10.120">
    <property type="match status" value="1"/>
</dbReference>
<dbReference type="InterPro" id="IPR041489">
    <property type="entry name" value="PDZ_6"/>
</dbReference>
<feature type="binding site" evidence="9">
    <location>
        <position position="83"/>
    </location>
    <ligand>
        <name>substrate</name>
    </ligand>
</feature>
<keyword evidence="7" id="KW-0378">Hydrolase</keyword>
<dbReference type="OrthoDB" id="9758917at2"/>
<dbReference type="PRINTS" id="PR00834">
    <property type="entry name" value="PROTEASES2C"/>
</dbReference>
<dbReference type="SUPFAM" id="SSF50494">
    <property type="entry name" value="Trypsin-like serine proteases"/>
    <property type="match status" value="1"/>
</dbReference>
<organism evidence="11 12">
    <name type="scientific">Paracoccus siganidrum</name>
    <dbReference type="NCBI Taxonomy" id="1276757"/>
    <lineage>
        <taxon>Bacteria</taxon>
        <taxon>Pseudomonadati</taxon>
        <taxon>Pseudomonadota</taxon>
        <taxon>Alphaproteobacteria</taxon>
        <taxon>Rhodobacterales</taxon>
        <taxon>Paracoccaceae</taxon>
        <taxon>Paracoccus</taxon>
    </lineage>
</organism>
<dbReference type="PANTHER" id="PTHR22939:SF129">
    <property type="entry name" value="SERINE PROTEASE HTRA2, MITOCHONDRIAL"/>
    <property type="match status" value="1"/>
</dbReference>
<feature type="binding site" evidence="9">
    <location>
        <begin position="185"/>
        <end position="187"/>
    </location>
    <ligand>
        <name>substrate</name>
    </ligand>
</feature>
<name>A0A418ZZB7_9RHOB</name>
<dbReference type="GO" id="GO:0004252">
    <property type="term" value="F:serine-type endopeptidase activity"/>
    <property type="evidence" value="ECO:0007669"/>
    <property type="project" value="InterPro"/>
</dbReference>
<comment type="similarity">
    <text evidence="2">Belongs to the peptidase S1C family.</text>
</comment>
<dbReference type="InterPro" id="IPR036034">
    <property type="entry name" value="PDZ_sf"/>
</dbReference>
<evidence type="ECO:0000259" key="10">
    <source>
        <dbReference type="PROSITE" id="PS50106"/>
    </source>
</evidence>
<dbReference type="Pfam" id="PF13365">
    <property type="entry name" value="Trypsin_2"/>
    <property type="match status" value="1"/>
</dbReference>
<feature type="domain" description="PDZ" evidence="10">
    <location>
        <begin position="231"/>
        <end position="322"/>
    </location>
</feature>
<dbReference type="Pfam" id="PF17820">
    <property type="entry name" value="PDZ_6"/>
    <property type="match status" value="1"/>
</dbReference>
<dbReference type="InterPro" id="IPR001478">
    <property type="entry name" value="PDZ"/>
</dbReference>
<dbReference type="Pfam" id="PF13180">
    <property type="entry name" value="PDZ_2"/>
    <property type="match status" value="1"/>
</dbReference>
<evidence type="ECO:0000256" key="2">
    <source>
        <dbReference type="ARBA" id="ARBA00010541"/>
    </source>
</evidence>
<keyword evidence="12" id="KW-1185">Reference proteome</keyword>
<evidence type="ECO:0000256" key="5">
    <source>
        <dbReference type="ARBA" id="ARBA00022737"/>
    </source>
</evidence>
<evidence type="ECO:0000256" key="8">
    <source>
        <dbReference type="ARBA" id="ARBA00022825"/>
    </source>
</evidence>
<dbReference type="EMBL" id="QZEW01000103">
    <property type="protein sequence ID" value="RJL05914.1"/>
    <property type="molecule type" value="Genomic_DNA"/>
</dbReference>
<dbReference type="CDD" id="cd10839">
    <property type="entry name" value="cpPDZ1_DegP-like"/>
    <property type="match status" value="1"/>
</dbReference>
<evidence type="ECO:0000256" key="9">
    <source>
        <dbReference type="PIRSR" id="PIRSR611782-2"/>
    </source>
</evidence>
<gene>
    <name evidence="11" type="ORF">D3P05_18780</name>
</gene>
<dbReference type="AlphaFoldDB" id="A0A418ZZB7"/>
<dbReference type="PANTHER" id="PTHR22939">
    <property type="entry name" value="SERINE PROTEASE FAMILY S1C HTRA-RELATED"/>
    <property type="match status" value="1"/>
</dbReference>
<reference evidence="12" key="1">
    <citation type="submission" date="2018-09" db="EMBL/GenBank/DDBJ databases">
        <title>Paracoccus onubensis nov. sp. a moderate halophilic bacterium isolated from Gruta de las Maravillas (Aracena, Spain).</title>
        <authorList>
            <person name="Jurado V."/>
            <person name="Gutierrez-Patricio S."/>
            <person name="Gonzalez-Pimentel J.L."/>
            <person name="Miller A.Z."/>
            <person name="Laiz L."/>
            <person name="Saiz-Jimenez C."/>
        </authorList>
    </citation>
    <scope>NUCLEOTIDE SEQUENCE [LARGE SCALE GENOMIC DNA]</scope>
    <source>
        <strain evidence="12">DSM 26381</strain>
    </source>
</reference>
<dbReference type="GO" id="GO:0042597">
    <property type="term" value="C:periplasmic space"/>
    <property type="evidence" value="ECO:0007669"/>
    <property type="project" value="UniProtKB-SubCell"/>
</dbReference>
<dbReference type="FunFam" id="2.40.10.10:FF:000001">
    <property type="entry name" value="Periplasmic serine protease DegS"/>
    <property type="match status" value="1"/>
</dbReference>
<sequence>AIAQPLPQDGGVTTIAPMLSRVTPAVVNIAVVSETPAISNPLYNDPYFRRFFDLRDPPMRRQMSAGSGVIVDAENGYVLTNHHVVAEASAISVTLKDGRQLQARLVGADQATEIALLRIEAEGLTALEIGDSDRLQVGDFVAAIGNPFGLGQTVTSGIVSALGRSGISREGYEDFIQTDASINPGNSGGALVTLDGRLVGINTAILTPAGGNIGIGFAVPSNMAVAVMQQLIQHGEVRRGRLGIGMHDLTPDLAEALELGGVHGAVIANVEPDSPADKAGLKAGDVVTAIDGAPVQGATHLRNRLGLTPVGSPVQLTVRRAGSAQEIGLTMTVEAASSGDFAGTPLDGARLRDASRAEARRAGAAGIMVESVEPDSLAASAGLRRGDMIVAANRLRVASVADLREMVAGGRPIAALELIRDGRRIFMVAR</sequence>
<evidence type="ECO:0000313" key="11">
    <source>
        <dbReference type="EMBL" id="RJL05914.1"/>
    </source>
</evidence>
<feature type="non-terminal residue" evidence="11">
    <location>
        <position position="1"/>
    </location>
</feature>
<comment type="subcellular location">
    <subcellularLocation>
        <location evidence="1">Periplasm</location>
    </subcellularLocation>
</comment>
<dbReference type="SUPFAM" id="SSF50156">
    <property type="entry name" value="PDZ domain-like"/>
    <property type="match status" value="2"/>
</dbReference>
<evidence type="ECO:0000256" key="6">
    <source>
        <dbReference type="ARBA" id="ARBA00022764"/>
    </source>
</evidence>
<feature type="domain" description="PDZ" evidence="10">
    <location>
        <begin position="330"/>
        <end position="422"/>
    </location>
</feature>
<proteinExistence type="inferred from homology"/>
<keyword evidence="5" id="KW-0677">Repeat</keyword>
<dbReference type="PROSITE" id="PS50106">
    <property type="entry name" value="PDZ"/>
    <property type="match status" value="2"/>
</dbReference>
<dbReference type="NCBIfam" id="TIGR02037">
    <property type="entry name" value="degP_htrA_DO"/>
    <property type="match status" value="1"/>
</dbReference>
<dbReference type="InterPro" id="IPR009003">
    <property type="entry name" value="Peptidase_S1_PA"/>
</dbReference>
<dbReference type="InterPro" id="IPR001940">
    <property type="entry name" value="Peptidase_S1C"/>
</dbReference>
<protein>
    <submittedName>
        <fullName evidence="11">Do family serine endopeptidase</fullName>
    </submittedName>
</protein>
<evidence type="ECO:0000256" key="4">
    <source>
        <dbReference type="ARBA" id="ARBA00022729"/>
    </source>
</evidence>
<dbReference type="GO" id="GO:0006515">
    <property type="term" value="P:protein quality control for misfolded or incompletely synthesized proteins"/>
    <property type="evidence" value="ECO:0007669"/>
    <property type="project" value="TreeGrafter"/>
</dbReference>